<accession>A0A8S5RW44</accession>
<keyword evidence="1" id="KW-0175">Coiled coil</keyword>
<name>A0A8S5RW44_9CAUD</name>
<organism evidence="2">
    <name type="scientific">Siphoviridae sp. ctHip2</name>
    <dbReference type="NCBI Taxonomy" id="2827830"/>
    <lineage>
        <taxon>Viruses</taxon>
        <taxon>Duplodnaviria</taxon>
        <taxon>Heunggongvirae</taxon>
        <taxon>Uroviricota</taxon>
        <taxon>Caudoviricetes</taxon>
    </lineage>
</organism>
<protein>
    <submittedName>
        <fullName evidence="2">NikA, BACTERIAL CONJUGATION, RELAXASE, DNA</fullName>
    </submittedName>
</protein>
<evidence type="ECO:0000313" key="2">
    <source>
        <dbReference type="EMBL" id="DAF42666.1"/>
    </source>
</evidence>
<sequence length="277" mass="32863">MKAITRDVDNILSIKEKEKILEEIHQKDLIDLFKKGFKPQYKRVESKKTILDQQISIAIDTDEKNMIALELNEIRKVANKTSLASFIRSRSLATFDIAEWYQQALEGLEELSSDSWNPKTLQNQRKQYIKLLDDLEDSEDDSRDEDMLYYKTQLDETEQKINSLKKQNRKRGYRVSTRVTYEEANTIRWRAARLSITVPDYMRYVIFGYLPFTDADYNLSLEARKRFYVSIIDVYKNGWGEIPEVNECPNCARYKHEVEVLRDKVARYEMLLRESKL</sequence>
<feature type="coiled-coil region" evidence="1">
    <location>
        <begin position="121"/>
        <end position="167"/>
    </location>
</feature>
<reference evidence="2" key="1">
    <citation type="journal article" date="2021" name="Proc. Natl. Acad. Sci. U.S.A.">
        <title>A Catalog of Tens of Thousands of Viruses from Human Metagenomes Reveals Hidden Associations with Chronic Diseases.</title>
        <authorList>
            <person name="Tisza M.J."/>
            <person name="Buck C.B."/>
        </authorList>
    </citation>
    <scope>NUCLEOTIDE SEQUENCE</scope>
    <source>
        <strain evidence="2">CtHip2</strain>
    </source>
</reference>
<evidence type="ECO:0000256" key="1">
    <source>
        <dbReference type="SAM" id="Coils"/>
    </source>
</evidence>
<dbReference type="EMBL" id="BK032497">
    <property type="protein sequence ID" value="DAF42666.1"/>
    <property type="molecule type" value="Genomic_DNA"/>
</dbReference>
<proteinExistence type="predicted"/>